<dbReference type="PANTHER" id="PTHR21198:SF2">
    <property type="entry name" value="GLUTAMATE RACEMASE"/>
    <property type="match status" value="1"/>
</dbReference>
<dbReference type="HAMAP" id="MF_00258">
    <property type="entry name" value="Glu_racemase"/>
    <property type="match status" value="1"/>
</dbReference>
<reference evidence="9" key="1">
    <citation type="submission" date="2016-10" db="EMBL/GenBank/DDBJ databases">
        <authorList>
            <person name="Varghese N."/>
            <person name="Submissions S."/>
        </authorList>
    </citation>
    <scope>NUCLEOTIDE SEQUENCE [LARGE SCALE GENOMIC DNA]</scope>
    <source>
        <strain evidence="9">DSM 217</strain>
    </source>
</reference>
<dbReference type="STRING" id="1058.SAMN05421783_1136"/>
<dbReference type="GO" id="GO:0008881">
    <property type="term" value="F:glutamate racemase activity"/>
    <property type="evidence" value="ECO:0007669"/>
    <property type="project" value="UniProtKB-UniRule"/>
</dbReference>
<feature type="active site" description="Proton donor/acceptor" evidence="7">
    <location>
        <position position="74"/>
    </location>
</feature>
<sequence length="286" mass="30070">MTAHQPIGVFDSGVGGLSVLREIRRALPHEDLLYVADSAYAPYGDQSADAIELRAVAVTEQLIARGAKAIVVACNTATGAAARVLRTRYSVPVIAMEPAVKPAIDRTRSGVIGVLATRQTLASHTFKQLLARMGEGPEILLQACPGLVERVEAGDLEGEGTRALLAAYVEPLLAQGADTLVLGCTHYPHLGRLIAEIAGSRTTVLDSGAAVARQVHRRLAEVGLLAPPGRVGTERFWTSGEPGTVAAVMERLWGAPLELYPLTREAATPLFGEGEALVVQGAGCSR</sequence>
<dbReference type="FunFam" id="3.40.50.1860:FF:000001">
    <property type="entry name" value="Glutamate racemase"/>
    <property type="match status" value="1"/>
</dbReference>
<keyword evidence="4 7" id="KW-0573">Peptidoglycan synthesis</keyword>
<comment type="similarity">
    <text evidence="7">Belongs to the aspartate/glutamate racemases family.</text>
</comment>
<dbReference type="AlphaFoldDB" id="A0A1H2YGV6"/>
<dbReference type="InterPro" id="IPR033134">
    <property type="entry name" value="Asp/Glu_racemase_AS_2"/>
</dbReference>
<comment type="catalytic activity">
    <reaction evidence="1 7">
        <text>L-glutamate = D-glutamate</text>
        <dbReference type="Rhea" id="RHEA:12813"/>
        <dbReference type="ChEBI" id="CHEBI:29985"/>
        <dbReference type="ChEBI" id="CHEBI:29986"/>
        <dbReference type="EC" id="5.1.1.3"/>
    </reaction>
</comment>
<evidence type="ECO:0000256" key="7">
    <source>
        <dbReference type="HAMAP-Rule" id="MF_00258"/>
    </source>
</evidence>
<evidence type="ECO:0000256" key="2">
    <source>
        <dbReference type="ARBA" id="ARBA00013090"/>
    </source>
</evidence>
<dbReference type="Pfam" id="PF01177">
    <property type="entry name" value="Asp_Glu_race"/>
    <property type="match status" value="1"/>
</dbReference>
<proteinExistence type="inferred from homology"/>
<feature type="active site" description="Proton donor/acceptor" evidence="7">
    <location>
        <position position="184"/>
    </location>
</feature>
<comment type="pathway">
    <text evidence="7">Cell wall biogenesis; peptidoglycan biosynthesis.</text>
</comment>
<accession>A0A1H2YGV6</accession>
<dbReference type="SUPFAM" id="SSF53681">
    <property type="entry name" value="Aspartate/glutamate racemase"/>
    <property type="match status" value="2"/>
</dbReference>
<dbReference type="PROSITE" id="PS00924">
    <property type="entry name" value="ASP_GLU_RACEMASE_2"/>
    <property type="match status" value="1"/>
</dbReference>
<evidence type="ECO:0000256" key="5">
    <source>
        <dbReference type="ARBA" id="ARBA00023235"/>
    </source>
</evidence>
<dbReference type="UniPathway" id="UPA00219"/>
<dbReference type="RefSeq" id="WP_093033184.1">
    <property type="nucleotide sequence ID" value="NZ_FNNZ01000013.1"/>
</dbReference>
<dbReference type="InterPro" id="IPR001920">
    <property type="entry name" value="Asp/Glu_race"/>
</dbReference>
<evidence type="ECO:0000256" key="3">
    <source>
        <dbReference type="ARBA" id="ARBA00022960"/>
    </source>
</evidence>
<dbReference type="GO" id="GO:0008360">
    <property type="term" value="P:regulation of cell shape"/>
    <property type="evidence" value="ECO:0007669"/>
    <property type="project" value="UniProtKB-KW"/>
</dbReference>
<protein>
    <recommendedName>
        <fullName evidence="2 7">Glutamate racemase</fullName>
        <ecNumber evidence="2 7">5.1.1.3</ecNumber>
    </recommendedName>
</protein>
<keyword evidence="3 7" id="KW-0133">Cell shape</keyword>
<dbReference type="Gene3D" id="3.40.50.1860">
    <property type="match status" value="2"/>
</dbReference>
<evidence type="ECO:0000313" key="8">
    <source>
        <dbReference type="EMBL" id="SDX04442.1"/>
    </source>
</evidence>
<feature type="binding site" evidence="7">
    <location>
        <begin position="185"/>
        <end position="186"/>
    </location>
    <ligand>
        <name>substrate</name>
    </ligand>
</feature>
<dbReference type="NCBIfam" id="TIGR00067">
    <property type="entry name" value="glut_race"/>
    <property type="match status" value="1"/>
</dbReference>
<evidence type="ECO:0000256" key="1">
    <source>
        <dbReference type="ARBA" id="ARBA00001602"/>
    </source>
</evidence>
<dbReference type="InterPro" id="IPR004391">
    <property type="entry name" value="Glu_race"/>
</dbReference>
<keyword evidence="9" id="KW-1185">Reference proteome</keyword>
<dbReference type="InterPro" id="IPR015942">
    <property type="entry name" value="Asp/Glu/hydantoin_racemase"/>
</dbReference>
<dbReference type="OrthoDB" id="9801055at2"/>
<keyword evidence="6 7" id="KW-0961">Cell wall biogenesis/degradation</keyword>
<dbReference type="EC" id="5.1.1.3" evidence="2 7"/>
<dbReference type="GO" id="GO:0071555">
    <property type="term" value="P:cell wall organization"/>
    <property type="evidence" value="ECO:0007669"/>
    <property type="project" value="UniProtKB-KW"/>
</dbReference>
<evidence type="ECO:0000256" key="6">
    <source>
        <dbReference type="ARBA" id="ARBA00023316"/>
    </source>
</evidence>
<dbReference type="GO" id="GO:0009252">
    <property type="term" value="P:peptidoglycan biosynthetic process"/>
    <property type="evidence" value="ECO:0007669"/>
    <property type="project" value="UniProtKB-UniRule"/>
</dbReference>
<dbReference type="Proteomes" id="UP000198816">
    <property type="component" value="Unassembled WGS sequence"/>
</dbReference>
<name>A0A1H2YGV6_THIRO</name>
<keyword evidence="5 7" id="KW-0413">Isomerase</keyword>
<feature type="binding site" evidence="7">
    <location>
        <begin position="11"/>
        <end position="12"/>
    </location>
    <ligand>
        <name>substrate</name>
    </ligand>
</feature>
<dbReference type="EMBL" id="FNNZ01000013">
    <property type="protein sequence ID" value="SDX04442.1"/>
    <property type="molecule type" value="Genomic_DNA"/>
</dbReference>
<dbReference type="PANTHER" id="PTHR21198">
    <property type="entry name" value="GLUTAMATE RACEMASE"/>
    <property type="match status" value="1"/>
</dbReference>
<evidence type="ECO:0000313" key="9">
    <source>
        <dbReference type="Proteomes" id="UP000198816"/>
    </source>
</evidence>
<feature type="binding site" evidence="7">
    <location>
        <begin position="75"/>
        <end position="76"/>
    </location>
    <ligand>
        <name>substrate</name>
    </ligand>
</feature>
<comment type="function">
    <text evidence="7">Provides the (R)-glutamate required for cell wall biosynthesis.</text>
</comment>
<feature type="binding site" evidence="7">
    <location>
        <begin position="43"/>
        <end position="44"/>
    </location>
    <ligand>
        <name>substrate</name>
    </ligand>
</feature>
<evidence type="ECO:0000256" key="4">
    <source>
        <dbReference type="ARBA" id="ARBA00022984"/>
    </source>
</evidence>
<organism evidence="8 9">
    <name type="scientific">Thiocapsa roseopersicina</name>
    <dbReference type="NCBI Taxonomy" id="1058"/>
    <lineage>
        <taxon>Bacteria</taxon>
        <taxon>Pseudomonadati</taxon>
        <taxon>Pseudomonadota</taxon>
        <taxon>Gammaproteobacteria</taxon>
        <taxon>Chromatiales</taxon>
        <taxon>Chromatiaceae</taxon>
        <taxon>Thiocapsa</taxon>
    </lineage>
</organism>
<gene>
    <name evidence="7" type="primary">murI</name>
    <name evidence="8" type="ORF">SAMN05421783_1136</name>
</gene>